<protein>
    <submittedName>
        <fullName evidence="1">Uncharacterized protein</fullName>
    </submittedName>
</protein>
<dbReference type="Proteomes" id="UP000280455">
    <property type="component" value="Chromosome"/>
</dbReference>
<dbReference type="EMBL" id="CP027750">
    <property type="protein sequence ID" value="AZE30635.1"/>
    <property type="molecule type" value="Genomic_DNA"/>
</dbReference>
<proteinExistence type="predicted"/>
<dbReference type="AlphaFoldDB" id="A0AAD1E7T0"/>
<accession>A0AAD1E7T0</accession>
<reference evidence="1 2" key="1">
    <citation type="submission" date="2018-03" db="EMBL/GenBank/DDBJ databases">
        <title>Diversity of phytobeneficial traits revealed by whole-genome analysis of worldwide-isolated phenazine-producing Pseudomonas spp.</title>
        <authorList>
            <person name="Biessy A."/>
            <person name="Novinscak A."/>
            <person name="Blom J."/>
            <person name="Leger G."/>
            <person name="Thomashow L.S."/>
            <person name="Cazorla F.M."/>
            <person name="Josic D."/>
            <person name="Filion M."/>
        </authorList>
    </citation>
    <scope>NUCLEOTIDE SEQUENCE [LARGE SCALE GENOMIC DNA]</scope>
    <source>
        <strain evidence="1 2">ChPhzS24</strain>
    </source>
</reference>
<organism evidence="1 2">
    <name type="scientific">Pseudomonas chlororaphis subsp. aureofaciens</name>
    <dbReference type="NCBI Taxonomy" id="587851"/>
    <lineage>
        <taxon>Bacteria</taxon>
        <taxon>Pseudomonadati</taxon>
        <taxon>Pseudomonadota</taxon>
        <taxon>Gammaproteobacteria</taxon>
        <taxon>Pseudomonadales</taxon>
        <taxon>Pseudomonadaceae</taxon>
        <taxon>Pseudomonas</taxon>
    </lineage>
</organism>
<gene>
    <name evidence="1" type="ORF">C4K07_3853</name>
</gene>
<evidence type="ECO:0000313" key="2">
    <source>
        <dbReference type="Proteomes" id="UP000280455"/>
    </source>
</evidence>
<sequence length="56" mass="6191">MGFQEVATRQPPEPLSTVRADGFTIFSPWAESPLPLVGRPARECTQHAPDRIEQTA</sequence>
<name>A0AAD1E7T0_9PSED</name>
<evidence type="ECO:0000313" key="1">
    <source>
        <dbReference type="EMBL" id="AZE30635.1"/>
    </source>
</evidence>